<dbReference type="EMBL" id="CP002021">
    <property type="protein sequence ID" value="ADG30229.1"/>
    <property type="molecule type" value="Genomic_DNA"/>
</dbReference>
<dbReference type="GO" id="GO:0045892">
    <property type="term" value="P:negative regulation of DNA-templated transcription"/>
    <property type="evidence" value="ECO:0007669"/>
    <property type="project" value="UniProtKB-ARBA"/>
</dbReference>
<dbReference type="Pfam" id="PF02583">
    <property type="entry name" value="Trns_repr_metal"/>
    <property type="match status" value="1"/>
</dbReference>
<dbReference type="BioCyc" id="TINT75379:TINT_RS04175-MONOMER"/>
<dbReference type="CDD" id="cd10161">
    <property type="entry name" value="CsoR-like_DUF156_4"/>
    <property type="match status" value="1"/>
</dbReference>
<dbReference type="Gene3D" id="1.20.58.1000">
    <property type="entry name" value="Metal-sensitive repressor, helix protomer"/>
    <property type="match status" value="1"/>
</dbReference>
<name>D5WYC1_THIK1</name>
<dbReference type="PANTHER" id="PTHR33677:SF5">
    <property type="entry name" value="TRANSCRIPTIONAL REPRESSOR FRMR"/>
    <property type="match status" value="1"/>
</dbReference>
<reference evidence="2" key="1">
    <citation type="submission" date="2010-04" db="EMBL/GenBank/DDBJ databases">
        <title>Complete sequence of Thiomonas intermedia K12.</title>
        <authorList>
            <consortium name="US DOE Joint Genome Institute"/>
            <person name="Lucas S."/>
            <person name="Copeland A."/>
            <person name="Lapidus A."/>
            <person name="Cheng J.-F."/>
            <person name="Bruce D."/>
            <person name="Goodwin L."/>
            <person name="Pitluck S."/>
            <person name="Davenport K."/>
            <person name="Detter J.C."/>
            <person name="Han C."/>
            <person name="Tapia R."/>
            <person name="Land M."/>
            <person name="Hauser L."/>
            <person name="Kyrpides N."/>
            <person name="Ovchinnikova G."/>
            <person name="Kerfeld C.A."/>
            <person name="Cannon G.C."/>
            <person name="Heinhorst S."/>
            <person name="Woyke T."/>
        </authorList>
    </citation>
    <scope>NUCLEOTIDE SEQUENCE [LARGE SCALE GENOMIC DNA]</scope>
    <source>
        <strain evidence="2">K12</strain>
    </source>
</reference>
<protein>
    <submittedName>
        <fullName evidence="2">Uncharacterized protein</fullName>
    </submittedName>
</protein>
<accession>D5WYC1</accession>
<dbReference type="InterPro" id="IPR038390">
    <property type="entry name" value="Metal_Tscrpt_repr_sf"/>
</dbReference>
<dbReference type="InterPro" id="IPR003735">
    <property type="entry name" value="Metal_Tscrpt_repr"/>
</dbReference>
<dbReference type="GO" id="GO:0046872">
    <property type="term" value="F:metal ion binding"/>
    <property type="evidence" value="ECO:0007669"/>
    <property type="project" value="InterPro"/>
</dbReference>
<proteinExistence type="inferred from homology"/>
<sequence length="132" mass="14766">MGLEDAADGFEPLAYDGEHWMKRSTKPIQIPGAITMSVLTNEASRTDILNRLKRAEGQMRGVQRMIEEGEPCLKVAQQLSAVRKALDSTFVRMTVCFLEQELDGRLEPTEGGEQPRLSAMLDEVETLLARMN</sequence>
<dbReference type="PANTHER" id="PTHR33677">
    <property type="entry name" value="TRANSCRIPTIONAL REPRESSOR FRMR-RELATED"/>
    <property type="match status" value="1"/>
</dbReference>
<comment type="similarity">
    <text evidence="1">Belongs to the FrmR/RcnR family.</text>
</comment>
<gene>
    <name evidence="2" type="ordered locus">Tint_0834</name>
</gene>
<dbReference type="HOGENOM" id="CLU_130332_1_2_4"/>
<dbReference type="GO" id="GO:0003677">
    <property type="term" value="F:DNA binding"/>
    <property type="evidence" value="ECO:0007669"/>
    <property type="project" value="InterPro"/>
</dbReference>
<dbReference type="KEGG" id="tin:Tint_0834"/>
<dbReference type="STRING" id="75379.Tint_0834"/>
<organism evidence="2">
    <name type="scientific">Thiomonas intermedia (strain K12)</name>
    <name type="common">Thiobacillus intermedius</name>
    <dbReference type="NCBI Taxonomy" id="75379"/>
    <lineage>
        <taxon>Bacteria</taxon>
        <taxon>Pseudomonadati</taxon>
        <taxon>Pseudomonadota</taxon>
        <taxon>Betaproteobacteria</taxon>
        <taxon>Burkholderiales</taxon>
        <taxon>Thiomonas</taxon>
    </lineage>
</organism>
<dbReference type="eggNOG" id="COG1937">
    <property type="taxonomic scope" value="Bacteria"/>
</dbReference>
<dbReference type="AlphaFoldDB" id="D5WYC1"/>
<evidence type="ECO:0000256" key="1">
    <source>
        <dbReference type="ARBA" id="ARBA00005260"/>
    </source>
</evidence>
<evidence type="ECO:0000313" key="2">
    <source>
        <dbReference type="EMBL" id="ADG30229.1"/>
    </source>
</evidence>